<name>A0A914EKN4_9BILA</name>
<evidence type="ECO:0000256" key="7">
    <source>
        <dbReference type="ARBA" id="ARBA00023027"/>
    </source>
</evidence>
<comment type="cofactor">
    <cofactor evidence="1 8">
        <name>Zn(2+)</name>
        <dbReference type="ChEBI" id="CHEBI:29105"/>
    </cofactor>
</comment>
<dbReference type="PANTHER" id="PTHR42940:SF3">
    <property type="entry name" value="ALCOHOL DEHYDROGENASE 1-RELATED"/>
    <property type="match status" value="1"/>
</dbReference>
<dbReference type="PANTHER" id="PTHR42940">
    <property type="entry name" value="ALCOHOL DEHYDROGENASE 1-RELATED"/>
    <property type="match status" value="1"/>
</dbReference>
<dbReference type="InterPro" id="IPR011032">
    <property type="entry name" value="GroES-like_sf"/>
</dbReference>
<evidence type="ECO:0000256" key="6">
    <source>
        <dbReference type="ARBA" id="ARBA00023002"/>
    </source>
</evidence>
<evidence type="ECO:0000256" key="8">
    <source>
        <dbReference type="RuleBase" id="RU361277"/>
    </source>
</evidence>
<sequence length="356" mass="38430">MVSDTITIPKTQKAQLTCKFGLETELTEIPVPEPKDDELLLHLLYSGVCHSDVSIMKNAIPMPMPLTLPFAAGHEGAGIVVKIGKEVTGFKEGDRVGVTVVNRSCQTCEYCKRTGAEAFCDTPTHLTTGKWGTFQEYITVSALYAHKIPDGVDLAKAAPTQCAGWTIYRALKETNTRPGQFVAINGAGGGLGSFGLQFAKAMGLRAIAIDFGQAKHDHCLRQGAEFFIDAQTQNVVEEMLKVTNGCGPHGVINVAPSAKPLEDALLYVRKTGTIVIIGLPDDAKFTLDTNLMVFKGVTIKGNLLGSREDLDEVLQFMARGLIDIPIEIMGLSELPNAIKRLDNCQVNGRIVLDTSK</sequence>
<dbReference type="Pfam" id="PF00107">
    <property type="entry name" value="ADH_zinc_N"/>
    <property type="match status" value="1"/>
</dbReference>
<evidence type="ECO:0000256" key="3">
    <source>
        <dbReference type="ARBA" id="ARBA00013190"/>
    </source>
</evidence>
<dbReference type="Gene3D" id="3.90.180.10">
    <property type="entry name" value="Medium-chain alcohol dehydrogenases, catalytic domain"/>
    <property type="match status" value="1"/>
</dbReference>
<evidence type="ECO:0000256" key="4">
    <source>
        <dbReference type="ARBA" id="ARBA00022723"/>
    </source>
</evidence>
<keyword evidence="5 8" id="KW-0862">Zinc</keyword>
<evidence type="ECO:0000256" key="5">
    <source>
        <dbReference type="ARBA" id="ARBA00022833"/>
    </source>
</evidence>
<dbReference type="FunFam" id="3.40.50.720:FF:000039">
    <property type="entry name" value="Alcohol dehydrogenase AdhP"/>
    <property type="match status" value="1"/>
</dbReference>
<dbReference type="GO" id="GO:0008270">
    <property type="term" value="F:zinc ion binding"/>
    <property type="evidence" value="ECO:0007669"/>
    <property type="project" value="InterPro"/>
</dbReference>
<dbReference type="InterPro" id="IPR013154">
    <property type="entry name" value="ADH-like_N"/>
</dbReference>
<protein>
    <recommendedName>
        <fullName evidence="3">alcohol dehydrogenase</fullName>
        <ecNumber evidence="3">1.1.1.1</ecNumber>
    </recommendedName>
</protein>
<evidence type="ECO:0000256" key="1">
    <source>
        <dbReference type="ARBA" id="ARBA00001947"/>
    </source>
</evidence>
<dbReference type="Pfam" id="PF08240">
    <property type="entry name" value="ADH_N"/>
    <property type="match status" value="1"/>
</dbReference>
<dbReference type="SUPFAM" id="SSF51735">
    <property type="entry name" value="NAD(P)-binding Rossmann-fold domains"/>
    <property type="match status" value="1"/>
</dbReference>
<evidence type="ECO:0000313" key="10">
    <source>
        <dbReference type="Proteomes" id="UP000887540"/>
    </source>
</evidence>
<dbReference type="WBParaSite" id="ACRNAN_scaffold8402.g30656.t1">
    <property type="protein sequence ID" value="ACRNAN_scaffold8402.g30656.t1"/>
    <property type="gene ID" value="ACRNAN_scaffold8402.g30656"/>
</dbReference>
<dbReference type="InterPro" id="IPR013149">
    <property type="entry name" value="ADH-like_C"/>
</dbReference>
<dbReference type="InterPro" id="IPR002328">
    <property type="entry name" value="ADH_Zn_CS"/>
</dbReference>
<dbReference type="GO" id="GO:0004022">
    <property type="term" value="F:alcohol dehydrogenase (NAD+) activity"/>
    <property type="evidence" value="ECO:0007669"/>
    <property type="project" value="UniProtKB-EC"/>
</dbReference>
<dbReference type="SUPFAM" id="SSF50129">
    <property type="entry name" value="GroES-like"/>
    <property type="match status" value="1"/>
</dbReference>
<accession>A0A914EKN4</accession>
<keyword evidence="4 8" id="KW-0479">Metal-binding</keyword>
<keyword evidence="6" id="KW-0560">Oxidoreductase</keyword>
<comment type="similarity">
    <text evidence="2 8">Belongs to the zinc-containing alcohol dehydrogenase family.</text>
</comment>
<feature type="domain" description="Enoyl reductase (ER)" evidence="9">
    <location>
        <begin position="21"/>
        <end position="352"/>
    </location>
</feature>
<dbReference type="AlphaFoldDB" id="A0A914EKN4"/>
<evidence type="ECO:0000256" key="2">
    <source>
        <dbReference type="ARBA" id="ARBA00008072"/>
    </source>
</evidence>
<evidence type="ECO:0000313" key="11">
    <source>
        <dbReference type="WBParaSite" id="ACRNAN_scaffold8402.g30656.t1"/>
    </source>
</evidence>
<organism evidence="10 11">
    <name type="scientific">Acrobeloides nanus</name>
    <dbReference type="NCBI Taxonomy" id="290746"/>
    <lineage>
        <taxon>Eukaryota</taxon>
        <taxon>Metazoa</taxon>
        <taxon>Ecdysozoa</taxon>
        <taxon>Nematoda</taxon>
        <taxon>Chromadorea</taxon>
        <taxon>Rhabditida</taxon>
        <taxon>Tylenchina</taxon>
        <taxon>Cephalobomorpha</taxon>
        <taxon>Cephaloboidea</taxon>
        <taxon>Cephalobidae</taxon>
        <taxon>Acrobeloides</taxon>
    </lineage>
</organism>
<dbReference type="PROSITE" id="PS00059">
    <property type="entry name" value="ADH_ZINC"/>
    <property type="match status" value="1"/>
</dbReference>
<proteinExistence type="inferred from homology"/>
<dbReference type="Gene3D" id="3.40.50.720">
    <property type="entry name" value="NAD(P)-binding Rossmann-like Domain"/>
    <property type="match status" value="1"/>
</dbReference>
<reference evidence="11" key="1">
    <citation type="submission" date="2022-11" db="UniProtKB">
        <authorList>
            <consortium name="WormBaseParasite"/>
        </authorList>
    </citation>
    <scope>IDENTIFICATION</scope>
</reference>
<dbReference type="InterPro" id="IPR036291">
    <property type="entry name" value="NAD(P)-bd_dom_sf"/>
</dbReference>
<dbReference type="InterPro" id="IPR020843">
    <property type="entry name" value="ER"/>
</dbReference>
<dbReference type="GO" id="GO:0005737">
    <property type="term" value="C:cytoplasm"/>
    <property type="evidence" value="ECO:0007669"/>
    <property type="project" value="TreeGrafter"/>
</dbReference>
<keyword evidence="10" id="KW-1185">Reference proteome</keyword>
<evidence type="ECO:0000259" key="9">
    <source>
        <dbReference type="SMART" id="SM00829"/>
    </source>
</evidence>
<dbReference type="EC" id="1.1.1.1" evidence="3"/>
<dbReference type="SMART" id="SM00829">
    <property type="entry name" value="PKS_ER"/>
    <property type="match status" value="1"/>
</dbReference>
<dbReference type="CDD" id="cd08297">
    <property type="entry name" value="CAD3"/>
    <property type="match status" value="1"/>
</dbReference>
<keyword evidence="7" id="KW-0520">NAD</keyword>
<dbReference type="Proteomes" id="UP000887540">
    <property type="component" value="Unplaced"/>
</dbReference>